<dbReference type="SUPFAM" id="SSF47769">
    <property type="entry name" value="SAM/Pointed domain"/>
    <property type="match status" value="3"/>
</dbReference>
<dbReference type="Pfam" id="PF25526">
    <property type="entry name" value="LIP-1"/>
    <property type="match status" value="1"/>
</dbReference>
<keyword evidence="3 4" id="KW-0175">Coiled coil</keyword>
<gene>
    <name evidence="7" type="ORF">DMAD_11606</name>
</gene>
<dbReference type="Pfam" id="PF00536">
    <property type="entry name" value="SAM_1"/>
    <property type="match status" value="1"/>
</dbReference>
<dbReference type="Gene3D" id="1.10.150.50">
    <property type="entry name" value="Transcription Factor, Ets-1"/>
    <property type="match status" value="3"/>
</dbReference>
<dbReference type="Proteomes" id="UP001500889">
    <property type="component" value="Chromosome U"/>
</dbReference>
<dbReference type="SMART" id="SM00454">
    <property type="entry name" value="SAM"/>
    <property type="match status" value="3"/>
</dbReference>
<dbReference type="FunFam" id="1.10.150.50:FF:000002">
    <property type="entry name" value="PTPRF interacting protein alpha 1"/>
    <property type="match status" value="1"/>
</dbReference>
<dbReference type="CDD" id="cd09565">
    <property type="entry name" value="SAM_liprin-alpha1_2_3_4_repeat2"/>
    <property type="match status" value="1"/>
</dbReference>
<dbReference type="InterPro" id="IPR037622">
    <property type="entry name" value="LIP-1_SAM_3"/>
</dbReference>
<feature type="coiled-coil region" evidence="4">
    <location>
        <begin position="636"/>
        <end position="677"/>
    </location>
</feature>
<dbReference type="InterPro" id="IPR013761">
    <property type="entry name" value="SAM/pointed_sf"/>
</dbReference>
<feature type="domain" description="SAM" evidence="6">
    <location>
        <begin position="1035"/>
        <end position="1091"/>
    </location>
</feature>
<feature type="coiled-coil region" evidence="4">
    <location>
        <begin position="35"/>
        <end position="112"/>
    </location>
</feature>
<reference evidence="7 8" key="1">
    <citation type="submission" date="2024-02" db="EMBL/GenBank/DDBJ databases">
        <title>A chromosome-level genome assembly of Drosophila madeirensis, a fruit fly species endemic to Madeira island.</title>
        <authorList>
            <person name="Tomihara K."/>
            <person name="Llopart A."/>
            <person name="Yamamoto D."/>
        </authorList>
    </citation>
    <scope>NUCLEOTIDE SEQUENCE [LARGE SCALE GENOMIC DNA]</scope>
    <source>
        <strain evidence="7 8">RF1</strain>
    </source>
</reference>
<feature type="coiled-coil region" evidence="4">
    <location>
        <begin position="259"/>
        <end position="437"/>
    </location>
</feature>
<dbReference type="PROSITE" id="PS50105">
    <property type="entry name" value="SAM_DOMAIN"/>
    <property type="match status" value="3"/>
</dbReference>
<dbReference type="CDD" id="cd09568">
    <property type="entry name" value="SAM_liprin-alpha1_2_3_4_repeat3"/>
    <property type="match status" value="1"/>
</dbReference>
<evidence type="ECO:0000256" key="3">
    <source>
        <dbReference type="ARBA" id="ARBA00023054"/>
    </source>
</evidence>
<dbReference type="GO" id="GO:0005737">
    <property type="term" value="C:cytoplasm"/>
    <property type="evidence" value="ECO:0007669"/>
    <property type="project" value="UniProtKB-ARBA"/>
</dbReference>
<evidence type="ECO:0000256" key="5">
    <source>
        <dbReference type="SAM" id="MobiDB-lite"/>
    </source>
</evidence>
<dbReference type="InterPro" id="IPR037621">
    <property type="entry name" value="LIP-1_SAM_2"/>
</dbReference>
<dbReference type="AlphaFoldDB" id="A0AAU9FDW7"/>
<organism evidence="7 8">
    <name type="scientific">Drosophila madeirensis</name>
    <name type="common">Fruit fly</name>
    <dbReference type="NCBI Taxonomy" id="30013"/>
    <lineage>
        <taxon>Eukaryota</taxon>
        <taxon>Metazoa</taxon>
        <taxon>Ecdysozoa</taxon>
        <taxon>Arthropoda</taxon>
        <taxon>Hexapoda</taxon>
        <taxon>Insecta</taxon>
        <taxon>Pterygota</taxon>
        <taxon>Neoptera</taxon>
        <taxon>Endopterygota</taxon>
        <taxon>Diptera</taxon>
        <taxon>Brachycera</taxon>
        <taxon>Muscomorpha</taxon>
        <taxon>Ephydroidea</taxon>
        <taxon>Drosophilidae</taxon>
        <taxon>Drosophila</taxon>
        <taxon>Sophophora</taxon>
    </lineage>
</organism>
<feature type="compositionally biased region" description="Low complexity" evidence="5">
    <location>
        <begin position="729"/>
        <end position="744"/>
    </location>
</feature>
<feature type="region of interest" description="Disordered" evidence="5">
    <location>
        <begin position="684"/>
        <end position="704"/>
    </location>
</feature>
<evidence type="ECO:0000256" key="4">
    <source>
        <dbReference type="SAM" id="Coils"/>
    </source>
</evidence>
<keyword evidence="8" id="KW-1185">Reference proteome</keyword>
<keyword evidence="2" id="KW-0677">Repeat</keyword>
<evidence type="ECO:0000313" key="8">
    <source>
        <dbReference type="Proteomes" id="UP001500889"/>
    </source>
</evidence>
<feature type="domain" description="SAM" evidence="6">
    <location>
        <begin position="1115"/>
        <end position="1184"/>
    </location>
</feature>
<dbReference type="GO" id="GO:0050808">
    <property type="term" value="P:synapse organization"/>
    <property type="evidence" value="ECO:0007669"/>
    <property type="project" value="TreeGrafter"/>
</dbReference>
<dbReference type="InterPro" id="IPR029515">
    <property type="entry name" value="Liprin"/>
</dbReference>
<dbReference type="InterPro" id="IPR001660">
    <property type="entry name" value="SAM"/>
</dbReference>
<accession>A0AAU9FDW7</accession>
<dbReference type="PANTHER" id="PTHR12587">
    <property type="entry name" value="LAR INTERACTING PROTEIN LIP -RELATED PROTEIN"/>
    <property type="match status" value="1"/>
</dbReference>
<feature type="region of interest" description="Disordered" evidence="5">
    <location>
        <begin position="201"/>
        <end position="228"/>
    </location>
</feature>
<proteinExistence type="inferred from homology"/>
<dbReference type="CDD" id="cd09562">
    <property type="entry name" value="SAM_liprin-alpha1_2_3_4_repeat1"/>
    <property type="match status" value="1"/>
</dbReference>
<dbReference type="PANTHER" id="PTHR12587:SF20">
    <property type="entry name" value="LIPRIN-ALPHA, ISOFORM E"/>
    <property type="match status" value="1"/>
</dbReference>
<feature type="domain" description="SAM" evidence="6">
    <location>
        <begin position="942"/>
        <end position="1008"/>
    </location>
</feature>
<evidence type="ECO:0000256" key="2">
    <source>
        <dbReference type="ARBA" id="ARBA00022737"/>
    </source>
</evidence>
<protein>
    <submittedName>
        <fullName evidence="7">Liprin-alpha-1</fullName>
    </submittedName>
</protein>
<feature type="compositionally biased region" description="Polar residues" evidence="5">
    <location>
        <begin position="691"/>
        <end position="703"/>
    </location>
</feature>
<name>A0AAU9FDW7_DROMD</name>
<evidence type="ECO:0000313" key="7">
    <source>
        <dbReference type="EMBL" id="BFF93837.1"/>
    </source>
</evidence>
<feature type="coiled-coil region" evidence="4">
    <location>
        <begin position="470"/>
        <end position="525"/>
    </location>
</feature>
<dbReference type="EMBL" id="AP029264">
    <property type="protein sequence ID" value="BFF93837.1"/>
    <property type="molecule type" value="Genomic_DNA"/>
</dbReference>
<feature type="region of interest" description="Disordered" evidence="5">
    <location>
        <begin position="723"/>
        <end position="744"/>
    </location>
</feature>
<comment type="similarity">
    <text evidence="1">Belongs to the liprin family. Liprin-alpha subfamily.</text>
</comment>
<evidence type="ECO:0000259" key="6">
    <source>
        <dbReference type="PROSITE" id="PS50105"/>
    </source>
</evidence>
<dbReference type="FunFam" id="1.10.150.50:FF:000004">
    <property type="entry name" value="PTPRF interacting protein alpha 1"/>
    <property type="match status" value="1"/>
</dbReference>
<sequence length="1198" mass="134626">MWNMMCDVMPTISEDSISQRSSQFSGEDANFEQLMVSMLDERDKLMDSLREAQERLGETEVKLHDVEKERDSLQRQINANLPQEFATLTKELTQARETLLERDEEIGELKAERNNTRLLLEHLECLVSRHERSLRMTVVKRQAAAQSGVSSEVEVLKALKSLFEHHKALDEKVRERLRLSIEKNNVLEEELNTTKEELTQYKAGGTGGGSGSGSVPIGGTENGLKEKMAGGVGGAGGVNGEANELNEYAAKTHELQTIIEKQTSELSQWQRRVSDLNNKISELEENMSRVQKDHCKAQDQCSKLQRDLRENVAQKEDQEERITTLEKRYVNAQRESTSLHDLNEKLEQELRHKEAQLKLHEEKIGAIEEKLELSEQKLAQHAKLQPDMEEQLKARMEALTKVGNKAQERHGSAEDRIRGLETNLDEKTTEVVRLNQRLKMNEEHNLRLSSTVDKLLSESNERLQVHLKERMHALDEKNALTQELEKARKVAEELHHEKSEIMKELSKTRLEIENFKRQLLQQEIAYNIQQTEALTRSLSPSSVVDGGQFSRSASHASFETHSLRRQKQSRLTEENALARSMAEQEWEKLQQAAHAQQQAYELVASAADCDDSDVLYAAATAEMMSPSGHTDAQTLAMMLQEQLDAINNEIRLIQEEKQSTEARAEELESRVGSLEHVNLLARGRSMDRQSPEMSGRSTPNSPQRDFMQKYHTLNLPVLSSDASREELHGGMSTTGDSSSGGAASPLTARSMRLERVAQALAHSQEELRRRSIGLNPNAPVSQNHNHMAMSSHGSYGLSPLSSRYGSQESLRHYNTMGSMSMLQTPTSGVSREAAAAAVQKKKGIKSSLGRFFSKKEKVKGVKDTLPDGSPSMMSIGNLSIGLSEVDSNYDAMSMTGGMMPRIASAQGSKISSVDYGRQKKEHDYRNDLLGEAMKAGTPFALWNGPTIVAWLELWVGMPAWYVAACRANVKSGAIMSALSDTEIQREIGISNPLHRLKLRLAIQEMVSLTSPSAPQTSRTTLAFGDMNHEWIGNYWLPGLGLPQYRTTFMECLVDARMLDHLTKKDLRGQLKMVDSFHRTSLQYGISMLKRLNYDRTELEHRRKMSENGLCDVLVWSNERVIRWVGSIGLKEYANNLLESGVHGALMALDEGFDATAMGLALQIPTQNAQARQILDTEFNNLLQIATDRRPENEQRSAS</sequence>
<dbReference type="Pfam" id="PF07647">
    <property type="entry name" value="SAM_2"/>
    <property type="match status" value="1"/>
</dbReference>
<evidence type="ECO:0000256" key="1">
    <source>
        <dbReference type="ARBA" id="ARBA00007026"/>
    </source>
</evidence>
<dbReference type="InterPro" id="IPR037620">
    <property type="entry name" value="LIP-1_SAM_1"/>
</dbReference>
<dbReference type="InterPro" id="IPR057892">
    <property type="entry name" value="LIP-1_CC2"/>
</dbReference>
<dbReference type="GO" id="GO:0048786">
    <property type="term" value="C:presynaptic active zone"/>
    <property type="evidence" value="ECO:0007669"/>
    <property type="project" value="TreeGrafter"/>
</dbReference>